<feature type="disulfide bond" evidence="10">
    <location>
        <begin position="138"/>
        <end position="147"/>
    </location>
</feature>
<dbReference type="STRING" id="102285.A0A158QJ37"/>
<proteinExistence type="predicted"/>
<feature type="coiled-coil region" evidence="11">
    <location>
        <begin position="480"/>
        <end position="507"/>
    </location>
</feature>
<dbReference type="PANTHER" id="PTHR10574:SF406">
    <property type="entry name" value="LAMININ SUBUNIT ALPHA 5"/>
    <property type="match status" value="1"/>
</dbReference>
<dbReference type="PROSITE" id="PS01248">
    <property type="entry name" value="EGF_LAM_1"/>
    <property type="match status" value="2"/>
</dbReference>
<feature type="disulfide bond" evidence="10">
    <location>
        <begin position="255"/>
        <end position="264"/>
    </location>
</feature>
<dbReference type="FunFam" id="2.10.25.10:FF:000224">
    <property type="entry name" value="Usherin"/>
    <property type="match status" value="1"/>
</dbReference>
<reference evidence="15" key="1">
    <citation type="submission" date="2016-04" db="UniProtKB">
        <authorList>
            <consortium name="WormBaseParasite"/>
        </authorList>
    </citation>
    <scope>IDENTIFICATION</scope>
</reference>
<dbReference type="AlphaFoldDB" id="A0A158QJ37"/>
<accession>A0A158QJ37</accession>
<dbReference type="InterPro" id="IPR002049">
    <property type="entry name" value="LE_dom"/>
</dbReference>
<dbReference type="SUPFAM" id="SSF57196">
    <property type="entry name" value="EGF/Laminin"/>
    <property type="match status" value="3"/>
</dbReference>
<dbReference type="PRINTS" id="PR00011">
    <property type="entry name" value="EGFLAMININ"/>
</dbReference>
<comment type="caution">
    <text evidence="10">Lacks conserved residue(s) required for the propagation of feature annotation.</text>
</comment>
<keyword evidence="14" id="KW-1185">Reference proteome</keyword>
<evidence type="ECO:0000256" key="8">
    <source>
        <dbReference type="ARBA" id="ARBA00023180"/>
    </source>
</evidence>
<dbReference type="SMART" id="SM00180">
    <property type="entry name" value="EGF_Lam"/>
    <property type="match status" value="4"/>
</dbReference>
<organism evidence="15">
    <name type="scientific">Rodentolepis nana</name>
    <name type="common">Dwarf tapeworm</name>
    <name type="synonym">Hymenolepis nana</name>
    <dbReference type="NCBI Taxonomy" id="102285"/>
    <lineage>
        <taxon>Eukaryota</taxon>
        <taxon>Metazoa</taxon>
        <taxon>Spiralia</taxon>
        <taxon>Lophotrochozoa</taxon>
        <taxon>Platyhelminthes</taxon>
        <taxon>Cestoda</taxon>
        <taxon>Eucestoda</taxon>
        <taxon>Cyclophyllidea</taxon>
        <taxon>Hymenolepididae</taxon>
        <taxon>Rodentolepis</taxon>
    </lineage>
</organism>
<evidence type="ECO:0000256" key="1">
    <source>
        <dbReference type="ARBA" id="ARBA00004498"/>
    </source>
</evidence>
<feature type="disulfide bond" evidence="10">
    <location>
        <begin position="236"/>
        <end position="253"/>
    </location>
</feature>
<keyword evidence="3" id="KW-0272">Extracellular matrix</keyword>
<evidence type="ECO:0000256" key="4">
    <source>
        <dbReference type="ARBA" id="ARBA00022729"/>
    </source>
</evidence>
<evidence type="ECO:0000259" key="12">
    <source>
        <dbReference type="PROSITE" id="PS50027"/>
    </source>
</evidence>
<evidence type="ECO:0000256" key="7">
    <source>
        <dbReference type="ARBA" id="ARBA00023157"/>
    </source>
</evidence>
<evidence type="ECO:0000256" key="5">
    <source>
        <dbReference type="ARBA" id="ARBA00022737"/>
    </source>
</evidence>
<dbReference type="OrthoDB" id="5984158at2759"/>
<reference evidence="13 14" key="2">
    <citation type="submission" date="2018-11" db="EMBL/GenBank/DDBJ databases">
        <authorList>
            <consortium name="Pathogen Informatics"/>
        </authorList>
    </citation>
    <scope>NUCLEOTIDE SEQUENCE [LARGE SCALE GENOMIC DNA]</scope>
</reference>
<evidence type="ECO:0000256" key="9">
    <source>
        <dbReference type="ARBA" id="ARBA00023292"/>
    </source>
</evidence>
<dbReference type="Pfam" id="PF00053">
    <property type="entry name" value="EGF_laminin"/>
    <property type="match status" value="4"/>
</dbReference>
<feature type="disulfide bond" evidence="10">
    <location>
        <begin position="234"/>
        <end position="246"/>
    </location>
</feature>
<dbReference type="Proteomes" id="UP000278807">
    <property type="component" value="Unassembled WGS sequence"/>
</dbReference>
<dbReference type="PROSITE" id="PS50027">
    <property type="entry name" value="EGF_LAM_2"/>
    <property type="match status" value="2"/>
</dbReference>
<protein>
    <submittedName>
        <fullName evidence="15">LAMA4</fullName>
    </submittedName>
</protein>
<keyword evidence="4" id="KW-0732">Signal</keyword>
<evidence type="ECO:0000256" key="11">
    <source>
        <dbReference type="SAM" id="Coils"/>
    </source>
</evidence>
<dbReference type="PANTHER" id="PTHR10574">
    <property type="entry name" value="NETRIN/LAMININ-RELATED"/>
    <property type="match status" value="1"/>
</dbReference>
<evidence type="ECO:0000313" key="15">
    <source>
        <dbReference type="WBParaSite" id="HNAJ_0001083701-mRNA-1"/>
    </source>
</evidence>
<name>A0A158QJ37_RODNA</name>
<dbReference type="WBParaSite" id="HNAJ_0001083701-mRNA-1">
    <property type="protein sequence ID" value="HNAJ_0001083701-mRNA-1"/>
    <property type="gene ID" value="HNAJ_0001083701"/>
</dbReference>
<dbReference type="InterPro" id="IPR050440">
    <property type="entry name" value="Laminin/Netrin_ECM"/>
</dbReference>
<keyword evidence="7 10" id="KW-1015">Disulfide bond</keyword>
<keyword evidence="2" id="KW-0964">Secreted</keyword>
<feature type="coiled-coil region" evidence="11">
    <location>
        <begin position="635"/>
        <end position="770"/>
    </location>
</feature>
<feature type="domain" description="Laminin EGF-like" evidence="12">
    <location>
        <begin position="109"/>
        <end position="161"/>
    </location>
</feature>
<evidence type="ECO:0000256" key="2">
    <source>
        <dbReference type="ARBA" id="ARBA00022525"/>
    </source>
</evidence>
<dbReference type="FunFam" id="2.10.25.10:FF:000135">
    <property type="entry name" value="Laminin subunit beta 4"/>
    <property type="match status" value="1"/>
</dbReference>
<keyword evidence="6 11" id="KW-0175">Coiled coil</keyword>
<sequence length="916" mass="102584">MIQEVFSIQEELLVDPPKSQFEVVKLVLRAIVNVCNSELLHLGTFLFISKTGVCKKCLFGTAGEHCEKCLPGYRRNVKKADGEGAAGTGVSIETGETEMTTYARGCQPCYCDPLGTQAMSGGVGGLGECDEETGQCPCKPGVTGLRCDRCRDGFYGFESGKDVDNQGQWSLHSSSSMPNIIIIIDITTTATFHFSDMPYHRHHDIPFLCLSYPLRAHFNTIIICFNLPQGCTACECSPKGSKSETCDSYNGNCFCLPFAMGRMCDECQAGYFNLTTGIGCQDCGCHPYGSLHRQCNPEGQCPCRSFASGKKCDQCEENRYDLSAGCLPCPPCYNLVQKHVNDLRKKLGDMFGSGPSPDASNNSTELYDQIKMLNQTIQDAYKAALQNSLVGSAITNAEQLESTFNDLLGRAKELTKELDRYISHKPACMRPDLPQRLDTLRGDLDKLGNRIQTEGQKELANFEAKVTASGNRDGTLTEQARNATETIKELQEDASILRETVQDIDTTLRTIEFDAEKLAQNTHAAFQRLNLQLNRLKDVMAMQKGSLKEKIDTVQFLTLEQRQRLSKLFDALAKVPDVSAEHVKLENAFGDWTEALNKLRGIDSGAGSNDLLKAFCIKSVMLKSLELQKMFEEESKAMEGQLDELRQGRDRLRAALARQAQFADRKVKVIERLEQLLNKSETAVQTAQKSVDDAKQSIKDLQDFDAYIDQTKQELESMDDIKKQISEDLDKIDKQVQGIHVQIDDALSAAQVLQTTVASYSDEIKKLKEDKRIRKSAVLILYMRIISCFLLANTSPDETPEGDGAARFKEIKEEADRMKIDERIEYLRKINRSRVNEMEYMRDYELKEFAANTKHLTRILDLLPLLNHQRCFYSGKNIEGSRRRKKRSLDNNSTTDDASFELPPLEVGTTSILSFL</sequence>
<keyword evidence="8" id="KW-0325">Glycoprotein</keyword>
<keyword evidence="9 10" id="KW-0424">Laminin EGF-like domain</keyword>
<dbReference type="CDD" id="cd00055">
    <property type="entry name" value="EGF_Lam"/>
    <property type="match status" value="4"/>
</dbReference>
<evidence type="ECO:0000313" key="13">
    <source>
        <dbReference type="EMBL" id="VDO08897.1"/>
    </source>
</evidence>
<evidence type="ECO:0000256" key="6">
    <source>
        <dbReference type="ARBA" id="ARBA00023054"/>
    </source>
</evidence>
<dbReference type="GO" id="GO:0009888">
    <property type="term" value="P:tissue development"/>
    <property type="evidence" value="ECO:0007669"/>
    <property type="project" value="TreeGrafter"/>
</dbReference>
<dbReference type="EMBL" id="UZAE01013242">
    <property type="protein sequence ID" value="VDO08897.1"/>
    <property type="molecule type" value="Genomic_DNA"/>
</dbReference>
<keyword evidence="5" id="KW-0677">Repeat</keyword>
<comment type="subcellular location">
    <subcellularLocation>
        <location evidence="1">Secreted</location>
        <location evidence="1">Extracellular space</location>
        <location evidence="1">Extracellular matrix</location>
    </subcellularLocation>
</comment>
<evidence type="ECO:0000256" key="10">
    <source>
        <dbReference type="PROSITE-ProRule" id="PRU00460"/>
    </source>
</evidence>
<dbReference type="GO" id="GO:0009887">
    <property type="term" value="P:animal organ morphogenesis"/>
    <property type="evidence" value="ECO:0007669"/>
    <property type="project" value="TreeGrafter"/>
</dbReference>
<evidence type="ECO:0000313" key="14">
    <source>
        <dbReference type="Proteomes" id="UP000278807"/>
    </source>
</evidence>
<feature type="domain" description="Laminin EGF-like" evidence="12">
    <location>
        <begin position="234"/>
        <end position="287"/>
    </location>
</feature>
<evidence type="ECO:0000256" key="3">
    <source>
        <dbReference type="ARBA" id="ARBA00022530"/>
    </source>
</evidence>
<gene>
    <name evidence="13" type="ORF">HNAJ_LOCUS10832</name>
</gene>
<dbReference type="Gene3D" id="2.10.25.10">
    <property type="entry name" value="Laminin"/>
    <property type="match status" value="4"/>
</dbReference>